<dbReference type="Proteomes" id="UP000000771">
    <property type="component" value="Chromosome"/>
</dbReference>
<feature type="signal peptide" evidence="1">
    <location>
        <begin position="1"/>
        <end position="20"/>
    </location>
</feature>
<organism evidence="2 3">
    <name type="scientific">Acidimicrobium ferrooxidans (strain DSM 10331 / JCM 15462 / NBRC 103882 / ICP)</name>
    <dbReference type="NCBI Taxonomy" id="525909"/>
    <lineage>
        <taxon>Bacteria</taxon>
        <taxon>Bacillati</taxon>
        <taxon>Actinomycetota</taxon>
        <taxon>Acidimicrobiia</taxon>
        <taxon>Acidimicrobiales</taxon>
        <taxon>Acidimicrobiaceae</taxon>
        <taxon>Acidimicrobium</taxon>
    </lineage>
</organism>
<dbReference type="EMBL" id="CP001631">
    <property type="protein sequence ID" value="ACU54505.1"/>
    <property type="molecule type" value="Genomic_DNA"/>
</dbReference>
<name>C7M0J7_ACIFD</name>
<keyword evidence="3" id="KW-1185">Reference proteome</keyword>
<dbReference type="KEGG" id="afo:Afer_1583"/>
<proteinExistence type="predicted"/>
<keyword evidence="1" id="KW-0732">Signal</keyword>
<reference evidence="2 3" key="1">
    <citation type="journal article" date="2009" name="Stand. Genomic Sci.">
        <title>Complete genome sequence of Acidimicrobium ferrooxidans type strain (ICP).</title>
        <authorList>
            <person name="Clum A."/>
            <person name="Nolan M."/>
            <person name="Lang E."/>
            <person name="Glavina Del Rio T."/>
            <person name="Tice H."/>
            <person name="Copeland A."/>
            <person name="Cheng J.F."/>
            <person name="Lucas S."/>
            <person name="Chen F."/>
            <person name="Bruce D."/>
            <person name="Goodwin L."/>
            <person name="Pitluck S."/>
            <person name="Ivanova N."/>
            <person name="Mavrommatis K."/>
            <person name="Mikhailova N."/>
            <person name="Pati A."/>
            <person name="Chen A."/>
            <person name="Palaniappan K."/>
            <person name="Goker M."/>
            <person name="Spring S."/>
            <person name="Land M."/>
            <person name="Hauser L."/>
            <person name="Chang Y.J."/>
            <person name="Jeffries C.C."/>
            <person name="Chain P."/>
            <person name="Bristow J."/>
            <person name="Eisen J.A."/>
            <person name="Markowitz V."/>
            <person name="Hugenholtz P."/>
            <person name="Kyrpides N.C."/>
            <person name="Klenk H.P."/>
            <person name="Lapidus A."/>
        </authorList>
    </citation>
    <scope>NUCLEOTIDE SEQUENCE [LARGE SCALE GENOMIC DNA]</scope>
    <source>
        <strain evidence="3">DSM 10331 / JCM 15462 / NBRC 103882 / ICP</strain>
    </source>
</reference>
<evidence type="ECO:0000256" key="1">
    <source>
        <dbReference type="SAM" id="SignalP"/>
    </source>
</evidence>
<gene>
    <name evidence="2" type="ordered locus">Afer_1583</name>
</gene>
<sequence length="153" mass="15920">MKKQYLVLGAAAAISVGALAAGMVELRGGGAAVSSALTPVVTQTTAATSHLGHHGHHRWFRGFSGSFEVDRPSGVVTWSWVRGTLQSLTTSSVTVVEPDGVTFTAALGSNVRFRGLSESAAQAARGVRVLVVERDGSVVAMRFPGERSRSTLA</sequence>
<dbReference type="AlphaFoldDB" id="C7M0J7"/>
<evidence type="ECO:0000313" key="2">
    <source>
        <dbReference type="EMBL" id="ACU54505.1"/>
    </source>
</evidence>
<evidence type="ECO:0000313" key="3">
    <source>
        <dbReference type="Proteomes" id="UP000000771"/>
    </source>
</evidence>
<feature type="chain" id="PRO_5038673701" evidence="1">
    <location>
        <begin position="21"/>
        <end position="153"/>
    </location>
</feature>
<dbReference type="RefSeq" id="WP_015798984.1">
    <property type="nucleotide sequence ID" value="NC_013124.1"/>
</dbReference>
<protein>
    <submittedName>
        <fullName evidence="2">Uncharacterized protein</fullName>
    </submittedName>
</protein>
<accession>C7M0J7</accession>
<dbReference type="HOGENOM" id="CLU_1709298_0_0_11"/>